<keyword evidence="3" id="KW-0548">Nucleotidyltransferase</keyword>
<sequence>MDLRVRVEQALAAAGSARTMAKYLAGRGKAELETFLSDMAGVDLEWLKKHRAALGADSGPDHGGELVPTEPEVIGAAEQAELVRIGMESLRRGEWAEVVFAGGAGTRFGGEAKGLVPVTPVLGRSFLELFAAQALATGIECGRMPLVVVMTSSVTSGPIGRWIESAGLQGFPKPTMFELRQAEHPRLDEDGDIIADETGHIVFTGDGHGGVFRALLRPERGETAAARLRAAGVRSLVLHNVDNAGACPFEPARLGLHRRDRRLLTLTVVERAGPHEKVGLVARNAGNGRVAVVEYSVCPRALAESPRFTLAHVNTNLVELTAIRPDLPPTLYRDKIVSVAGREIATSSLEMLNQQLAALLRPSEVGVVLMPRAGFFLPTKTRDAEDSLAETQAALARQAAERLRRGGARVADSAVVEIDPCVGELDCAGWRIEAGAKLALAARHGVQSRPVVGSGLVVGEGATLRVVAELPYGRLKLDATTRAIREDVATAERVSIGDNVTVVKGADVTVRASVGAGVVVADNTAMGGE</sequence>
<evidence type="ECO:0000256" key="3">
    <source>
        <dbReference type="ARBA" id="ARBA00022695"/>
    </source>
</evidence>
<name>A0A7C4GBN5_UNCW3</name>
<accession>A0A7C4GBN5</accession>
<dbReference type="InterPro" id="IPR002618">
    <property type="entry name" value="UDPGP_fam"/>
</dbReference>
<dbReference type="InterPro" id="IPR029044">
    <property type="entry name" value="Nucleotide-diphossugar_trans"/>
</dbReference>
<evidence type="ECO:0000256" key="1">
    <source>
        <dbReference type="ARBA" id="ARBA00010401"/>
    </source>
</evidence>
<comment type="similarity">
    <text evidence="1">Belongs to the UDPGP type 1 family.</text>
</comment>
<proteinExistence type="inferred from homology"/>
<keyword evidence="2" id="KW-0808">Transferase</keyword>
<dbReference type="InterPro" id="IPR039741">
    <property type="entry name" value="UDP-sugar_pyrophosphorylase"/>
</dbReference>
<dbReference type="SUPFAM" id="SSF53448">
    <property type="entry name" value="Nucleotide-diphospho-sugar transferases"/>
    <property type="match status" value="1"/>
</dbReference>
<dbReference type="Gene3D" id="3.90.550.10">
    <property type="entry name" value="Spore Coat Polysaccharide Biosynthesis Protein SpsA, Chain A"/>
    <property type="match status" value="1"/>
</dbReference>
<dbReference type="GO" id="GO:0070569">
    <property type="term" value="F:uridylyltransferase activity"/>
    <property type="evidence" value="ECO:0007669"/>
    <property type="project" value="InterPro"/>
</dbReference>
<organism evidence="4">
    <name type="scientific">candidate division WOR-3 bacterium</name>
    <dbReference type="NCBI Taxonomy" id="2052148"/>
    <lineage>
        <taxon>Bacteria</taxon>
        <taxon>Bacteria division WOR-3</taxon>
    </lineage>
</organism>
<reference evidence="4" key="1">
    <citation type="journal article" date="2020" name="mSystems">
        <title>Genome- and Community-Level Interaction Insights into Carbon Utilization and Element Cycling Functions of Hydrothermarchaeota in Hydrothermal Sediment.</title>
        <authorList>
            <person name="Zhou Z."/>
            <person name="Liu Y."/>
            <person name="Xu W."/>
            <person name="Pan J."/>
            <person name="Luo Z.H."/>
            <person name="Li M."/>
        </authorList>
    </citation>
    <scope>NUCLEOTIDE SEQUENCE [LARGE SCALE GENOMIC DNA]</scope>
    <source>
        <strain evidence="4">SpSt-488</strain>
    </source>
</reference>
<dbReference type="EMBL" id="DSUT01000156">
    <property type="protein sequence ID" value="HGK28770.1"/>
    <property type="molecule type" value="Genomic_DNA"/>
</dbReference>
<evidence type="ECO:0000256" key="2">
    <source>
        <dbReference type="ARBA" id="ARBA00022679"/>
    </source>
</evidence>
<protein>
    <recommendedName>
        <fullName evidence="5">UDPGP type 1 family protein</fullName>
    </recommendedName>
</protein>
<gene>
    <name evidence="4" type="ORF">ENS41_07445</name>
</gene>
<dbReference type="PANTHER" id="PTHR11952">
    <property type="entry name" value="UDP- GLUCOSE PYROPHOSPHORYLASE"/>
    <property type="match status" value="1"/>
</dbReference>
<comment type="caution">
    <text evidence="4">The sequence shown here is derived from an EMBL/GenBank/DDBJ whole genome shotgun (WGS) entry which is preliminary data.</text>
</comment>
<evidence type="ECO:0008006" key="5">
    <source>
        <dbReference type="Google" id="ProtNLM"/>
    </source>
</evidence>
<evidence type="ECO:0000313" key="4">
    <source>
        <dbReference type="EMBL" id="HGK28770.1"/>
    </source>
</evidence>
<dbReference type="Pfam" id="PF01704">
    <property type="entry name" value="UDPGP"/>
    <property type="match status" value="1"/>
</dbReference>
<dbReference type="PANTHER" id="PTHR11952:SF2">
    <property type="entry name" value="LD24639P"/>
    <property type="match status" value="1"/>
</dbReference>
<dbReference type="AlphaFoldDB" id="A0A7C4GBN5"/>